<dbReference type="AlphaFoldDB" id="A0A1E5GVN0"/>
<proteinExistence type="predicted"/>
<keyword evidence="2" id="KW-1185">Reference proteome</keyword>
<reference evidence="2" key="1">
    <citation type="submission" date="2016-09" db="EMBL/GenBank/DDBJ databases">
        <authorList>
            <person name="Gulvik C.A."/>
        </authorList>
    </citation>
    <scope>NUCLEOTIDE SEQUENCE [LARGE SCALE GENOMIC DNA]</scope>
    <source>
        <strain evidence="2">LMG 8895</strain>
    </source>
</reference>
<name>A0A1E5GVN0_9ENTE</name>
<accession>A0A1E5GVN0</accession>
<sequence>MNKLNTLLNQDNVKVLGFPAFAGLTPDVEENKATIFVSTLPAAQMLDKGIKQYYAPVIPRFSKFYTTKDVLDADLDLNTVDVQEVEEIQSDDPVVIVTQHQATIDVLQSIYTNVNAVITGNASVSDVKNKNVVGVLPPFLVSECARFKAYSIEDYNSATDNDLDSDQIAQRLITNKTIKVTINKTIKEKKGFEILYFDIDEYDNPLLYAEDPEKKVYYIGTDYEFENYFDIEIDLNSLEDDDIEFVEGRTSHLDSIGWHMQQITGDTLITDPAFWDVSEVKEGDKLIYVGKQSFGYKPGEIYEITEEHGLLCISTYVSIVDEWATTPIDELKRDEFNKVL</sequence>
<dbReference type="RefSeq" id="WP_069663171.1">
    <property type="nucleotide sequence ID" value="NZ_JBHUJJ010000001.1"/>
</dbReference>
<dbReference type="EMBL" id="MIJY01000012">
    <property type="protein sequence ID" value="OEG16774.1"/>
    <property type="molecule type" value="Genomic_DNA"/>
</dbReference>
<evidence type="ECO:0000313" key="1">
    <source>
        <dbReference type="EMBL" id="OEG16774.1"/>
    </source>
</evidence>
<dbReference type="OrthoDB" id="2087865at2"/>
<evidence type="ECO:0000313" key="2">
    <source>
        <dbReference type="Proteomes" id="UP000095094"/>
    </source>
</evidence>
<organism evidence="1 2">
    <name type="scientific">Enterococcus termitis</name>
    <dbReference type="NCBI Taxonomy" id="332950"/>
    <lineage>
        <taxon>Bacteria</taxon>
        <taxon>Bacillati</taxon>
        <taxon>Bacillota</taxon>
        <taxon>Bacilli</taxon>
        <taxon>Lactobacillales</taxon>
        <taxon>Enterococcaceae</taxon>
        <taxon>Enterococcus</taxon>
    </lineage>
</organism>
<gene>
    <name evidence="1" type="ORF">BCR25_04040</name>
</gene>
<protein>
    <submittedName>
        <fullName evidence="1">Uncharacterized protein</fullName>
    </submittedName>
</protein>
<dbReference type="Proteomes" id="UP000095094">
    <property type="component" value="Unassembled WGS sequence"/>
</dbReference>
<comment type="caution">
    <text evidence="1">The sequence shown here is derived from an EMBL/GenBank/DDBJ whole genome shotgun (WGS) entry which is preliminary data.</text>
</comment>